<comment type="caution">
    <text evidence="1">The sequence shown here is derived from an EMBL/GenBank/DDBJ whole genome shotgun (WGS) entry which is preliminary data.</text>
</comment>
<dbReference type="RefSeq" id="WP_132576560.1">
    <property type="nucleotide sequence ID" value="NZ_SMBU01000054.1"/>
</dbReference>
<dbReference type="EMBL" id="SMBU01000054">
    <property type="protein sequence ID" value="TCU84175.1"/>
    <property type="molecule type" value="Genomic_DNA"/>
</dbReference>
<evidence type="ECO:0000313" key="1">
    <source>
        <dbReference type="EMBL" id="TCU84175.1"/>
    </source>
</evidence>
<gene>
    <name evidence="1" type="ORF">EV671_10541</name>
</gene>
<name>A0A4R3U9Z7_ROSSA</name>
<proteinExistence type="predicted"/>
<reference evidence="1 2" key="1">
    <citation type="submission" date="2019-03" db="EMBL/GenBank/DDBJ databases">
        <title>Genomic Encyclopedia of Type Strains, Phase IV (KMG-IV): sequencing the most valuable type-strain genomes for metagenomic binning, comparative biology and taxonomic classification.</title>
        <authorList>
            <person name="Goeker M."/>
        </authorList>
    </citation>
    <scope>NUCLEOTIDE SEQUENCE [LARGE SCALE GENOMIC DNA]</scope>
    <source>
        <strain evidence="1 2">DSM 654</strain>
    </source>
</reference>
<accession>A0A4R3U9Z7</accession>
<protein>
    <recommendedName>
        <fullName evidence="3">CD-NTase associated protein 4-like DNA endonuclease domain-containing protein</fullName>
    </recommendedName>
</protein>
<evidence type="ECO:0008006" key="3">
    <source>
        <dbReference type="Google" id="ProtNLM"/>
    </source>
</evidence>
<sequence>MEPRNQRIDVCIGDRTKLAASSMASNKTHADKTNAADKSIGFDYQYYYFLLQVLNLKIGQSVGLEVKDDVHTELDQYRNIFYQLKHTTQVAADGLPVALTKLDKDMWKTFYNWAMVISDKAAGRENTQKQIEFARQSEFHLVANKKQSDSNTIFEAISKLQTHSIAIADARLILEEAEQSTTDESIKAYIKKVLSLETSVLENFLLSIRFELDVIDIIELVHQAVHEFHIDKEKVPDVLASIDSNLRGHIFEKVKGGEAVVLSFDDFHAKFRKHFTDARSTKLTVKPFLPSMPDDLFAQVFIKRLIEVKYLSTDDMEIAADLTIKKLQLAMHLDHWDKTGEITSKDISALHNEVRTLWHGKFRADFIDCEAKDIEKIGRGILRDMLGATFPLCDDVLSIQHSNGEIYHLSDIKGIGWHRDWETK</sequence>
<dbReference type="AlphaFoldDB" id="A0A4R3U9Z7"/>
<keyword evidence="2" id="KW-1185">Reference proteome</keyword>
<organism evidence="1 2">
    <name type="scientific">Roseateles saccharophilus</name>
    <name type="common">Pseudomonas saccharophila</name>
    <dbReference type="NCBI Taxonomy" id="304"/>
    <lineage>
        <taxon>Bacteria</taxon>
        <taxon>Pseudomonadati</taxon>
        <taxon>Pseudomonadota</taxon>
        <taxon>Betaproteobacteria</taxon>
        <taxon>Burkholderiales</taxon>
        <taxon>Sphaerotilaceae</taxon>
        <taxon>Roseateles</taxon>
    </lineage>
</organism>
<dbReference type="Proteomes" id="UP000295110">
    <property type="component" value="Unassembled WGS sequence"/>
</dbReference>
<evidence type="ECO:0000313" key="2">
    <source>
        <dbReference type="Proteomes" id="UP000295110"/>
    </source>
</evidence>
<dbReference type="OrthoDB" id="2786695at2"/>